<accession>A0A819K6G8</accession>
<evidence type="ECO:0000256" key="3">
    <source>
        <dbReference type="ARBA" id="ARBA00022692"/>
    </source>
</evidence>
<feature type="transmembrane region" description="Helical" evidence="6">
    <location>
        <begin position="59"/>
        <end position="81"/>
    </location>
</feature>
<dbReference type="EMBL" id="CAJOBF010001331">
    <property type="protein sequence ID" value="CAF3939249.1"/>
    <property type="molecule type" value="Genomic_DNA"/>
</dbReference>
<dbReference type="EMBL" id="CAJOBJ010018635">
    <property type="protein sequence ID" value="CAF4199131.1"/>
    <property type="molecule type" value="Genomic_DNA"/>
</dbReference>
<dbReference type="GO" id="GO:0016020">
    <property type="term" value="C:membrane"/>
    <property type="evidence" value="ECO:0007669"/>
    <property type="project" value="UniProtKB-SubCell"/>
</dbReference>
<reference evidence="13" key="1">
    <citation type="submission" date="2021-02" db="EMBL/GenBank/DDBJ databases">
        <authorList>
            <person name="Nowell W R."/>
        </authorList>
    </citation>
    <scope>NUCLEOTIDE SEQUENCE</scope>
</reference>
<gene>
    <name evidence="15" type="ORF">BYL167_LOCUS22738</name>
    <name evidence="7" type="ORF">CJN711_LOCUS13524</name>
    <name evidence="16" type="ORF">GIL414_LOCUS21538</name>
    <name evidence="8" type="ORF">KQP761_LOCUS33702</name>
    <name evidence="9" type="ORF">MBJ925_LOCUS12373</name>
    <name evidence="12" type="ORF">OVN521_LOCUS5660</name>
    <name evidence="14" type="ORF">SMN809_LOCUS13043</name>
    <name evidence="13" type="ORF">UXM345_LOCUS12658</name>
    <name evidence="10" type="ORF">WKI299_LOCUS30348</name>
    <name evidence="11" type="ORF">XDN619_LOCUS31983</name>
</gene>
<dbReference type="Proteomes" id="UP000663842">
    <property type="component" value="Unassembled WGS sequence"/>
</dbReference>
<dbReference type="Proteomes" id="UP000681720">
    <property type="component" value="Unassembled WGS sequence"/>
</dbReference>
<dbReference type="Pfam" id="PF04505">
    <property type="entry name" value="CD225"/>
    <property type="match status" value="1"/>
</dbReference>
<evidence type="ECO:0000313" key="10">
    <source>
        <dbReference type="EMBL" id="CAF2151330.1"/>
    </source>
</evidence>
<dbReference type="EMBL" id="CAJNOV010005975">
    <property type="protein sequence ID" value="CAF1231521.1"/>
    <property type="molecule type" value="Genomic_DNA"/>
</dbReference>
<dbReference type="EMBL" id="CAJNRF010013735">
    <property type="protein sequence ID" value="CAF2151330.1"/>
    <property type="molecule type" value="Genomic_DNA"/>
</dbReference>
<dbReference type="Proteomes" id="UP000663834">
    <property type="component" value="Unassembled WGS sequence"/>
</dbReference>
<dbReference type="EMBL" id="CAJOBI010005081">
    <property type="protein sequence ID" value="CAF4021414.1"/>
    <property type="molecule type" value="Genomic_DNA"/>
</dbReference>
<evidence type="ECO:0000313" key="16">
    <source>
        <dbReference type="EMBL" id="CAF4199131.1"/>
    </source>
</evidence>
<dbReference type="Proteomes" id="UP000663856">
    <property type="component" value="Unassembled WGS sequence"/>
</dbReference>
<evidence type="ECO:0000256" key="6">
    <source>
        <dbReference type="SAM" id="Phobius"/>
    </source>
</evidence>
<proteinExistence type="inferred from homology"/>
<dbReference type="Proteomes" id="UP000663887">
    <property type="component" value="Unassembled WGS sequence"/>
</dbReference>
<dbReference type="EMBL" id="CAJOBH010014070">
    <property type="protein sequence ID" value="CAF4179085.1"/>
    <property type="molecule type" value="Genomic_DNA"/>
</dbReference>
<evidence type="ECO:0000313" key="11">
    <source>
        <dbReference type="EMBL" id="CAF2185352.1"/>
    </source>
</evidence>
<dbReference type="AlphaFoldDB" id="A0A819K6G8"/>
<keyword evidence="5 6" id="KW-0472">Membrane</keyword>
<evidence type="ECO:0000256" key="2">
    <source>
        <dbReference type="ARBA" id="ARBA00006843"/>
    </source>
</evidence>
<evidence type="ECO:0000313" key="18">
    <source>
        <dbReference type="Proteomes" id="UP000663866"/>
    </source>
</evidence>
<keyword evidence="4 6" id="KW-1133">Transmembrane helix</keyword>
<dbReference type="EMBL" id="CAJNOW010018804">
    <property type="protein sequence ID" value="CAF1668441.1"/>
    <property type="molecule type" value="Genomic_DNA"/>
</dbReference>
<evidence type="ECO:0000313" key="13">
    <source>
        <dbReference type="EMBL" id="CAF3939249.1"/>
    </source>
</evidence>
<feature type="transmembrane region" description="Helical" evidence="6">
    <location>
        <begin position="107"/>
        <end position="126"/>
    </location>
</feature>
<evidence type="ECO:0000256" key="5">
    <source>
        <dbReference type="ARBA" id="ARBA00023136"/>
    </source>
</evidence>
<evidence type="ECO:0000313" key="15">
    <source>
        <dbReference type="EMBL" id="CAF4179085.1"/>
    </source>
</evidence>
<dbReference type="Proteomes" id="UP000663855">
    <property type="component" value="Unassembled WGS sequence"/>
</dbReference>
<dbReference type="InterPro" id="IPR007593">
    <property type="entry name" value="CD225/Dispanin_fam"/>
</dbReference>
<evidence type="ECO:0000313" key="12">
    <source>
        <dbReference type="EMBL" id="CAF3831157.1"/>
    </source>
</evidence>
<dbReference type="EMBL" id="CAJOBG010000571">
    <property type="protein sequence ID" value="CAF3831157.1"/>
    <property type="molecule type" value="Genomic_DNA"/>
</dbReference>
<dbReference type="Proteomes" id="UP000663866">
    <property type="component" value="Unassembled WGS sequence"/>
</dbReference>
<organism evidence="13 17">
    <name type="scientific">Rotaria magnacalcarata</name>
    <dbReference type="NCBI Taxonomy" id="392030"/>
    <lineage>
        <taxon>Eukaryota</taxon>
        <taxon>Metazoa</taxon>
        <taxon>Spiralia</taxon>
        <taxon>Gnathifera</taxon>
        <taxon>Rotifera</taxon>
        <taxon>Eurotatoria</taxon>
        <taxon>Bdelloidea</taxon>
        <taxon>Philodinida</taxon>
        <taxon>Philodinidae</taxon>
        <taxon>Rotaria</taxon>
    </lineage>
</organism>
<keyword evidence="3 6" id="KW-0812">Transmembrane</keyword>
<dbReference type="EMBL" id="CAJNRG010015903">
    <property type="protein sequence ID" value="CAF2185352.1"/>
    <property type="molecule type" value="Genomic_DNA"/>
</dbReference>
<evidence type="ECO:0000256" key="1">
    <source>
        <dbReference type="ARBA" id="ARBA00004370"/>
    </source>
</evidence>
<dbReference type="Proteomes" id="UP000676336">
    <property type="component" value="Unassembled WGS sequence"/>
</dbReference>
<evidence type="ECO:0000313" key="14">
    <source>
        <dbReference type="EMBL" id="CAF4021414.1"/>
    </source>
</evidence>
<protein>
    <submittedName>
        <fullName evidence="13">Uncharacterized protein</fullName>
    </submittedName>
</protein>
<comment type="similarity">
    <text evidence="2">Belongs to the CD225/Dispanin family.</text>
</comment>
<evidence type="ECO:0000313" key="8">
    <source>
        <dbReference type="EMBL" id="CAF1668441.1"/>
    </source>
</evidence>
<dbReference type="EMBL" id="CAJNRE010005630">
    <property type="protein sequence ID" value="CAF2047352.1"/>
    <property type="molecule type" value="Genomic_DNA"/>
</dbReference>
<evidence type="ECO:0000256" key="4">
    <source>
        <dbReference type="ARBA" id="ARBA00022989"/>
    </source>
</evidence>
<dbReference type="Proteomes" id="UP000681967">
    <property type="component" value="Unassembled WGS sequence"/>
</dbReference>
<evidence type="ECO:0000313" key="7">
    <source>
        <dbReference type="EMBL" id="CAF1231521.1"/>
    </source>
</evidence>
<sequence length="132" mass="14946">MFSSRAFSALHTHQKLSPCRWSTSGPSLVGERGNTTIDVVDHSPFQAYTYKKAHPKRHLACAIFATLLFSVTGVVAVFYAAKSLHCERKEYFEQALIYSRRSLSWSLATYVIALFIYLTLGLVIFIRNIDSH</sequence>
<comment type="caution">
    <text evidence="13">The sequence shown here is derived from an EMBL/GenBank/DDBJ whole genome shotgun (WGS) entry which is preliminary data.</text>
</comment>
<dbReference type="OrthoDB" id="9990547at2759"/>
<name>A0A819K6G8_9BILA</name>
<evidence type="ECO:0000313" key="9">
    <source>
        <dbReference type="EMBL" id="CAF2047352.1"/>
    </source>
</evidence>
<dbReference type="Proteomes" id="UP000663824">
    <property type="component" value="Unassembled WGS sequence"/>
</dbReference>
<comment type="subcellular location">
    <subcellularLocation>
        <location evidence="1">Membrane</location>
    </subcellularLocation>
</comment>
<keyword evidence="18" id="KW-1185">Reference proteome</keyword>
<evidence type="ECO:0000313" key="17">
    <source>
        <dbReference type="Proteomes" id="UP000663842"/>
    </source>
</evidence>